<dbReference type="PANTHER" id="PTHR24198:SF165">
    <property type="entry name" value="ANKYRIN REPEAT-CONTAINING PROTEIN-RELATED"/>
    <property type="match status" value="1"/>
</dbReference>
<reference evidence="4 5" key="1">
    <citation type="submission" date="2015-11" db="EMBL/GenBank/DDBJ databases">
        <title>Genomic analysis of 38 Legionella species identifies large and diverse effector repertoires.</title>
        <authorList>
            <person name="Burstein D."/>
            <person name="Amaro F."/>
            <person name="Zusman T."/>
            <person name="Lifshitz Z."/>
            <person name="Cohen O."/>
            <person name="Gilbert J.A."/>
            <person name="Pupko T."/>
            <person name="Shuman H.A."/>
            <person name="Segal G."/>
        </authorList>
    </citation>
    <scope>NUCLEOTIDE SEQUENCE [LARGE SCALE GENOMIC DNA]</scope>
    <source>
        <strain evidence="4 5">ORW</strain>
    </source>
</reference>
<sequence>MEFIIEINAALKLGLEEFKKFIEKKLLDDKSYLEHPFWIAGGVQMTVLNYLIEQHQRKNEDSVDKGIPSDLTEFIDLILSKVRDKNIGLPLHQAIAAGKVQLALHLLDAYEFDVNKRDEDGRTLLSLTLQTKNRELLTKILALNPEVNATTRIKEARIPFQPLHQAIALDFVSGVVNLIRAGADLANPVGVRKDTPLILAARKGKIKALEGLLDEAPTERLKLEAENMPCPDEERGDNAMDVLCKRLFREQDNKDLLRGVAMLLCRGAEPPRNKELCQLLASKRSDLLKEIDSYMDNRPELVDPFVSRCHVEDSALHDIIYVDHSWGSTLRQLFGKPSDAAFVIERLVTRKYSRRQEGNMDSPVLPTAAAVPLKGDEPPFKLYAEFVRRYNEAYENQRMTNPWSTMRWLIAEGKCNWETVKQYARHHPGTRTQIIYDDMFKTLPKMEMHEPIENSTGGLHPSSEESAVNPVFNS</sequence>
<keyword evidence="1" id="KW-0677">Repeat</keyword>
<dbReference type="InterPro" id="IPR036770">
    <property type="entry name" value="Ankyrin_rpt-contain_sf"/>
</dbReference>
<dbReference type="RefSeq" id="WP_058387408.1">
    <property type="nucleotide sequence ID" value="NZ_LNXW01000009.1"/>
</dbReference>
<proteinExistence type="predicted"/>
<evidence type="ECO:0000313" key="5">
    <source>
        <dbReference type="Proteomes" id="UP000054921"/>
    </source>
</evidence>
<dbReference type="PATRIC" id="fig|28084.5.peg.761"/>
<feature type="region of interest" description="Disordered" evidence="3">
    <location>
        <begin position="451"/>
        <end position="474"/>
    </location>
</feature>
<evidence type="ECO:0000256" key="2">
    <source>
        <dbReference type="ARBA" id="ARBA00023043"/>
    </source>
</evidence>
<evidence type="ECO:0000256" key="3">
    <source>
        <dbReference type="SAM" id="MobiDB-lite"/>
    </source>
</evidence>
<dbReference type="STRING" id="28084.Lche_0709"/>
<accession>A0A0W0SH57</accession>
<protein>
    <submittedName>
        <fullName evidence="4">Ankyrin repeat protein</fullName>
    </submittedName>
</protein>
<dbReference type="SMART" id="SM00248">
    <property type="entry name" value="ANK"/>
    <property type="match status" value="4"/>
</dbReference>
<gene>
    <name evidence="4" type="ORF">Lche_0709</name>
</gene>
<evidence type="ECO:0000313" key="4">
    <source>
        <dbReference type="EMBL" id="KTC82445.1"/>
    </source>
</evidence>
<dbReference type="InterPro" id="IPR002110">
    <property type="entry name" value="Ankyrin_rpt"/>
</dbReference>
<dbReference type="SUPFAM" id="SSF48403">
    <property type="entry name" value="Ankyrin repeat"/>
    <property type="match status" value="1"/>
</dbReference>
<evidence type="ECO:0000256" key="1">
    <source>
        <dbReference type="ARBA" id="ARBA00022737"/>
    </source>
</evidence>
<dbReference type="EMBL" id="LNXW01000009">
    <property type="protein sequence ID" value="KTC82445.1"/>
    <property type="molecule type" value="Genomic_DNA"/>
</dbReference>
<dbReference type="NCBIfam" id="NF043019">
    <property type="entry name" value="T4SS_AnkC"/>
    <property type="match status" value="1"/>
</dbReference>
<dbReference type="Proteomes" id="UP000054921">
    <property type="component" value="Unassembled WGS sequence"/>
</dbReference>
<comment type="caution">
    <text evidence="4">The sequence shown here is derived from an EMBL/GenBank/DDBJ whole genome shotgun (WGS) entry which is preliminary data.</text>
</comment>
<dbReference type="OrthoDB" id="5634323at2"/>
<name>A0A0W0SH57_9GAMM</name>
<dbReference type="PANTHER" id="PTHR24198">
    <property type="entry name" value="ANKYRIN REPEAT AND PROTEIN KINASE DOMAIN-CONTAINING PROTEIN"/>
    <property type="match status" value="1"/>
</dbReference>
<dbReference type="Gene3D" id="1.25.40.20">
    <property type="entry name" value="Ankyrin repeat-containing domain"/>
    <property type="match status" value="1"/>
</dbReference>
<dbReference type="AlphaFoldDB" id="A0A0W0SH57"/>
<organism evidence="4 5">
    <name type="scientific">Legionella cherrii</name>
    <dbReference type="NCBI Taxonomy" id="28084"/>
    <lineage>
        <taxon>Bacteria</taxon>
        <taxon>Pseudomonadati</taxon>
        <taxon>Pseudomonadota</taxon>
        <taxon>Gammaproteobacteria</taxon>
        <taxon>Legionellales</taxon>
        <taxon>Legionellaceae</taxon>
        <taxon>Legionella</taxon>
    </lineage>
</organism>
<keyword evidence="2" id="KW-0040">ANK repeat</keyword>